<dbReference type="EMBL" id="GBXM01009666">
    <property type="protein sequence ID" value="JAH98911.1"/>
    <property type="molecule type" value="Transcribed_RNA"/>
</dbReference>
<evidence type="ECO:0000313" key="1">
    <source>
        <dbReference type="EMBL" id="JAH98911.1"/>
    </source>
</evidence>
<organism evidence="1">
    <name type="scientific">Anguilla anguilla</name>
    <name type="common">European freshwater eel</name>
    <name type="synonym">Muraena anguilla</name>
    <dbReference type="NCBI Taxonomy" id="7936"/>
    <lineage>
        <taxon>Eukaryota</taxon>
        <taxon>Metazoa</taxon>
        <taxon>Chordata</taxon>
        <taxon>Craniata</taxon>
        <taxon>Vertebrata</taxon>
        <taxon>Euteleostomi</taxon>
        <taxon>Actinopterygii</taxon>
        <taxon>Neopterygii</taxon>
        <taxon>Teleostei</taxon>
        <taxon>Anguilliformes</taxon>
        <taxon>Anguillidae</taxon>
        <taxon>Anguilla</taxon>
    </lineage>
</organism>
<reference evidence="1" key="1">
    <citation type="submission" date="2014-11" db="EMBL/GenBank/DDBJ databases">
        <authorList>
            <person name="Amaro Gonzalez C."/>
        </authorList>
    </citation>
    <scope>NUCLEOTIDE SEQUENCE</scope>
</reference>
<reference evidence="1" key="2">
    <citation type="journal article" date="2015" name="Fish Shellfish Immunol.">
        <title>Early steps in the European eel (Anguilla anguilla)-Vibrio vulnificus interaction in the gills: Role of the RtxA13 toxin.</title>
        <authorList>
            <person name="Callol A."/>
            <person name="Pajuelo D."/>
            <person name="Ebbesson L."/>
            <person name="Teles M."/>
            <person name="MacKenzie S."/>
            <person name="Amaro C."/>
        </authorList>
    </citation>
    <scope>NUCLEOTIDE SEQUENCE</scope>
</reference>
<accession>A0A0E9X8Z4</accession>
<protein>
    <submittedName>
        <fullName evidence="1">Uncharacterized protein</fullName>
    </submittedName>
</protein>
<dbReference type="AlphaFoldDB" id="A0A0E9X8Z4"/>
<name>A0A0E9X8Z4_ANGAN</name>
<sequence>MHLPILFIHENDWVSSAFHWLLSMLCRVEQAYKRVEDPACVVVDASPPPDQVLQQVLLLIRDKCHL</sequence>
<proteinExistence type="predicted"/>